<evidence type="ECO:0000256" key="1">
    <source>
        <dbReference type="SAM" id="MobiDB-lite"/>
    </source>
</evidence>
<dbReference type="EMBL" id="JACHEB010000018">
    <property type="protein sequence ID" value="MBB5331834.1"/>
    <property type="molecule type" value="Genomic_DNA"/>
</dbReference>
<feature type="region of interest" description="Disordered" evidence="1">
    <location>
        <begin position="39"/>
        <end position="71"/>
    </location>
</feature>
<name>A0A9X0QK69_9BACT</name>
<accession>A0A9X0QK69</accession>
<dbReference type="AlphaFoldDB" id="A0A9X0QK69"/>
<proteinExistence type="predicted"/>
<organism evidence="2 3">
    <name type="scientific">Tunturiibacter gelidiferens</name>
    <dbReference type="NCBI Taxonomy" id="3069689"/>
    <lineage>
        <taxon>Bacteria</taxon>
        <taxon>Pseudomonadati</taxon>
        <taxon>Acidobacteriota</taxon>
        <taxon>Terriglobia</taxon>
        <taxon>Terriglobales</taxon>
        <taxon>Acidobacteriaceae</taxon>
        <taxon>Tunturiibacter</taxon>
    </lineage>
</organism>
<dbReference type="RefSeq" id="WP_183981605.1">
    <property type="nucleotide sequence ID" value="NZ_JACHEB010000018.1"/>
</dbReference>
<protein>
    <submittedName>
        <fullName evidence="2">Uncharacterized protein</fullName>
    </submittedName>
</protein>
<dbReference type="Proteomes" id="UP000535182">
    <property type="component" value="Unassembled WGS sequence"/>
</dbReference>
<evidence type="ECO:0000313" key="2">
    <source>
        <dbReference type="EMBL" id="MBB5331834.1"/>
    </source>
</evidence>
<feature type="region of interest" description="Disordered" evidence="1">
    <location>
        <begin position="1"/>
        <end position="27"/>
    </location>
</feature>
<keyword evidence="3" id="KW-1185">Reference proteome</keyword>
<sequence>MHIHGNPISQMAPASTQSTLQAMEARKAAAEVRRKLTSFAASDDGDVVSRVESQAEADPQSTKNPQQDEEAFRSVFLSVSV</sequence>
<comment type="caution">
    <text evidence="2">The sequence shown here is derived from an EMBL/GenBank/DDBJ whole genome shotgun (WGS) entry which is preliminary data.</text>
</comment>
<gene>
    <name evidence="2" type="ORF">HDF14_005483</name>
</gene>
<evidence type="ECO:0000313" key="3">
    <source>
        <dbReference type="Proteomes" id="UP000535182"/>
    </source>
</evidence>
<reference evidence="2 3" key="1">
    <citation type="submission" date="2020-08" db="EMBL/GenBank/DDBJ databases">
        <title>Genomic Encyclopedia of Type Strains, Phase IV (KMG-V): Genome sequencing to study the core and pangenomes of soil and plant-associated prokaryotes.</title>
        <authorList>
            <person name="Whitman W."/>
        </authorList>
    </citation>
    <scope>NUCLEOTIDE SEQUENCE [LARGE SCALE GENOMIC DNA]</scope>
    <source>
        <strain evidence="2 3">X5P2</strain>
    </source>
</reference>
<feature type="compositionally biased region" description="Polar residues" evidence="1">
    <location>
        <begin position="7"/>
        <end position="21"/>
    </location>
</feature>